<dbReference type="InterPro" id="IPR013373">
    <property type="entry name" value="Flagellin/pilin_N_arc"/>
</dbReference>
<protein>
    <submittedName>
        <fullName evidence="3">Type IV pilin N-terminal domain-containing protein</fullName>
    </submittedName>
</protein>
<keyword evidence="1" id="KW-0812">Transmembrane</keyword>
<evidence type="ECO:0000313" key="4">
    <source>
        <dbReference type="Proteomes" id="UP001626603"/>
    </source>
</evidence>
<sequence>MKYDGYFSDDAVSEVIGVMLMISVTLIIVALVAVYATGAAGDTTQPIKADLVASGTMVDKDTDAYQVVFEHRAGDAFDVDQLAVSIGLRENSTLRMILSNDDTGERIACFDPDESIVRLGDRFKVSIGEYDKDNGNVTLGGSEIECGKYHLTYRFIDRRAGAPISSGEILIDPPEGTP</sequence>
<dbReference type="EMBL" id="CP137641">
    <property type="protein sequence ID" value="WOX54909.1"/>
    <property type="molecule type" value="Genomic_DNA"/>
</dbReference>
<keyword evidence="4" id="KW-1185">Reference proteome</keyword>
<dbReference type="InterPro" id="IPR012859">
    <property type="entry name" value="Pilin_N_archaeal"/>
</dbReference>
<keyword evidence="1" id="KW-0472">Membrane</keyword>
<proteinExistence type="predicted"/>
<dbReference type="NCBIfam" id="TIGR02537">
    <property type="entry name" value="arch_flag_Nterm"/>
    <property type="match status" value="1"/>
</dbReference>
<dbReference type="AlphaFoldDB" id="A0ABD8A5S5"/>
<name>A0ABD8A5S5_9EURY</name>
<evidence type="ECO:0000256" key="1">
    <source>
        <dbReference type="SAM" id="Phobius"/>
    </source>
</evidence>
<organism evidence="3 4">
    <name type="scientific">Methanoculleus palmolei</name>
    <dbReference type="NCBI Taxonomy" id="72612"/>
    <lineage>
        <taxon>Archaea</taxon>
        <taxon>Methanobacteriati</taxon>
        <taxon>Methanobacteriota</taxon>
        <taxon>Stenosarchaea group</taxon>
        <taxon>Methanomicrobia</taxon>
        <taxon>Methanomicrobiales</taxon>
        <taxon>Methanomicrobiaceae</taxon>
        <taxon>Methanoculleus</taxon>
    </lineage>
</organism>
<dbReference type="Proteomes" id="UP001626603">
    <property type="component" value="Chromosome"/>
</dbReference>
<evidence type="ECO:0000259" key="2">
    <source>
        <dbReference type="Pfam" id="PF07790"/>
    </source>
</evidence>
<feature type="domain" description="Archaeal Type IV pilin N-terminal" evidence="2">
    <location>
        <begin position="10"/>
        <end position="86"/>
    </location>
</feature>
<accession>A0ABD8A5S5</accession>
<feature type="transmembrane region" description="Helical" evidence="1">
    <location>
        <begin position="15"/>
        <end position="38"/>
    </location>
</feature>
<keyword evidence="1" id="KW-1133">Transmembrane helix</keyword>
<reference evidence="3 4" key="1">
    <citation type="submission" date="2023-10" db="EMBL/GenBank/DDBJ databases">
        <title>The complete genome sequence of Methanoculleus palmolei DSM 4273.</title>
        <authorList>
            <person name="Lai S.-J."/>
            <person name="You Y.-T."/>
            <person name="Chen S.-C."/>
        </authorList>
    </citation>
    <scope>NUCLEOTIDE SEQUENCE [LARGE SCALE GENOMIC DNA]</scope>
    <source>
        <strain evidence="3 4">DSM 4273</strain>
    </source>
</reference>
<dbReference type="Pfam" id="PF07790">
    <property type="entry name" value="Pilin_N"/>
    <property type="match status" value="1"/>
</dbReference>
<evidence type="ECO:0000313" key="3">
    <source>
        <dbReference type="EMBL" id="WOX54909.1"/>
    </source>
</evidence>
<gene>
    <name evidence="3" type="ORF">R6Y95_05400</name>
</gene>